<dbReference type="InterPro" id="IPR007560">
    <property type="entry name" value="Restrct_endonuc_IV_Mrr"/>
</dbReference>
<dbReference type="AlphaFoldDB" id="A0A1B7X7P6"/>
<comment type="caution">
    <text evidence="2">The sequence shown here is derived from an EMBL/GenBank/DDBJ whole genome shotgun (WGS) entry which is preliminary data.</text>
</comment>
<dbReference type="EMBL" id="LJOW01000004">
    <property type="protein sequence ID" value="OBQ45409.1"/>
    <property type="molecule type" value="Genomic_DNA"/>
</dbReference>
<evidence type="ECO:0000259" key="1">
    <source>
        <dbReference type="Pfam" id="PF04471"/>
    </source>
</evidence>
<proteinExistence type="predicted"/>
<dbReference type="PANTHER" id="PTHR30015:SF7">
    <property type="entry name" value="TYPE IV METHYL-DIRECTED RESTRICTION ENZYME ECOKMRR"/>
    <property type="match status" value="1"/>
</dbReference>
<reference evidence="2 3" key="1">
    <citation type="submission" date="2015-09" db="EMBL/GenBank/DDBJ databases">
        <title>Aphanizomenon flos-aquae WA102.</title>
        <authorList>
            <person name="Driscoll C."/>
        </authorList>
    </citation>
    <scope>NUCLEOTIDE SEQUENCE [LARGE SCALE GENOMIC DNA]</scope>
    <source>
        <strain evidence="2">WA102</strain>
    </source>
</reference>
<dbReference type="PANTHER" id="PTHR30015">
    <property type="entry name" value="MRR RESTRICTION SYSTEM PROTEIN"/>
    <property type="match status" value="1"/>
</dbReference>
<gene>
    <name evidence="2" type="ORF">AN484_02250</name>
</gene>
<evidence type="ECO:0000313" key="2">
    <source>
        <dbReference type="EMBL" id="OBQ45409.1"/>
    </source>
</evidence>
<organism evidence="2 3">
    <name type="scientific">Aphanizomenon flos-aquae WA102</name>
    <dbReference type="NCBI Taxonomy" id="1710896"/>
    <lineage>
        <taxon>Bacteria</taxon>
        <taxon>Bacillati</taxon>
        <taxon>Cyanobacteriota</taxon>
        <taxon>Cyanophyceae</taxon>
        <taxon>Nostocales</taxon>
        <taxon>Aphanizomenonaceae</taxon>
        <taxon>Aphanizomenon</taxon>
    </lineage>
</organism>
<dbReference type="GO" id="GO:0003677">
    <property type="term" value="F:DNA binding"/>
    <property type="evidence" value="ECO:0007669"/>
    <property type="project" value="InterPro"/>
</dbReference>
<dbReference type="Gene3D" id="3.40.1350.10">
    <property type="match status" value="1"/>
</dbReference>
<dbReference type="GO" id="GO:0009307">
    <property type="term" value="P:DNA restriction-modification system"/>
    <property type="evidence" value="ECO:0007669"/>
    <property type="project" value="InterPro"/>
</dbReference>
<dbReference type="InterPro" id="IPR011856">
    <property type="entry name" value="tRNA_endonuc-like_dom_sf"/>
</dbReference>
<protein>
    <recommendedName>
        <fullName evidence="1">Restriction endonuclease type IV Mrr domain-containing protein</fullName>
    </recommendedName>
</protein>
<name>A0A1B7X7P6_APHFL</name>
<evidence type="ECO:0000313" key="3">
    <source>
        <dbReference type="Proteomes" id="UP000092093"/>
    </source>
</evidence>
<dbReference type="Proteomes" id="UP000092093">
    <property type="component" value="Unassembled WGS sequence"/>
</dbReference>
<sequence>MFGVHENILSGQFGLHISQDYWADLDINYKSNIQVYNPLWVDEKFINGEQFFSIGNSPFGFGLGVINPKETRKILEGNFSDNLIKEVRNSGRAYTLEVHNSTRKIIEEINQDREVKKAILDSIDPYKFEELIAELLRSQGFDTFLTSKSGDGGRDIIAAFYENGREYLMMVECKRRRGNTVLGPIEARALLGQFYFEKVQGTGFNCAMLVTSAGSIGPSALNLQEGMTDLSIRGRNEIMEWISSYGAIYNNLWVPKRFNELF</sequence>
<dbReference type="GO" id="GO:0015666">
    <property type="term" value="F:restriction endodeoxyribonuclease activity"/>
    <property type="evidence" value="ECO:0007669"/>
    <property type="project" value="TreeGrafter"/>
</dbReference>
<accession>A0A1B7X7P6</accession>
<dbReference type="InterPro" id="IPR011335">
    <property type="entry name" value="Restrct_endonuc-II-like"/>
</dbReference>
<dbReference type="InterPro" id="IPR052906">
    <property type="entry name" value="Type_IV_Methyl-Rstrct_Enzyme"/>
</dbReference>
<dbReference type="Pfam" id="PF04471">
    <property type="entry name" value="Mrr_cat"/>
    <property type="match status" value="1"/>
</dbReference>
<dbReference type="SUPFAM" id="SSF52980">
    <property type="entry name" value="Restriction endonuclease-like"/>
    <property type="match status" value="1"/>
</dbReference>
<feature type="domain" description="Restriction endonuclease type IV Mrr" evidence="1">
    <location>
        <begin position="120"/>
        <end position="241"/>
    </location>
</feature>